<dbReference type="EMBL" id="CAJVQC010029638">
    <property type="protein sequence ID" value="CAG8743222.1"/>
    <property type="molecule type" value="Genomic_DNA"/>
</dbReference>
<evidence type="ECO:0000313" key="2">
    <source>
        <dbReference type="Proteomes" id="UP000789920"/>
    </source>
</evidence>
<proteinExistence type="predicted"/>
<gene>
    <name evidence="1" type="ORF">RPERSI_LOCUS13373</name>
</gene>
<name>A0ACA9QCQ8_9GLOM</name>
<protein>
    <submittedName>
        <fullName evidence="1">19483_t:CDS:1</fullName>
    </submittedName>
</protein>
<feature type="non-terminal residue" evidence="1">
    <location>
        <position position="1"/>
    </location>
</feature>
<evidence type="ECO:0000313" key="1">
    <source>
        <dbReference type="EMBL" id="CAG8743222.1"/>
    </source>
</evidence>
<feature type="non-terminal residue" evidence="1">
    <location>
        <position position="206"/>
    </location>
</feature>
<comment type="caution">
    <text evidence="1">The sequence shown here is derived from an EMBL/GenBank/DDBJ whole genome shotgun (WGS) entry which is preliminary data.</text>
</comment>
<dbReference type="Proteomes" id="UP000789920">
    <property type="component" value="Unassembled WGS sequence"/>
</dbReference>
<accession>A0ACA9QCQ8</accession>
<organism evidence="1 2">
    <name type="scientific">Racocetra persica</name>
    <dbReference type="NCBI Taxonomy" id="160502"/>
    <lineage>
        <taxon>Eukaryota</taxon>
        <taxon>Fungi</taxon>
        <taxon>Fungi incertae sedis</taxon>
        <taxon>Mucoromycota</taxon>
        <taxon>Glomeromycotina</taxon>
        <taxon>Glomeromycetes</taxon>
        <taxon>Diversisporales</taxon>
        <taxon>Gigasporaceae</taxon>
        <taxon>Racocetra</taxon>
    </lineage>
</organism>
<keyword evidence="2" id="KW-1185">Reference proteome</keyword>
<sequence length="206" mass="23057">KMNGLADINILPSHAIFTLPPKTRRMSSSNQALSNCPQLLVNSLSQLLSQMLSQLLSQSLPQSSSQLFSQSSSQPFLQSLLQAPLQVTSQIPLQTNNFSLQPLNNFFLNLSNVSSQMSPNVLLQIPLQMLPNILLQIPPLYILFSQLLPNISLQPYFILFLIFPNLQPLYASTNNLMLRKLSATYLKSVPKLDEFLTKIDEAENTD</sequence>
<reference evidence="1" key="1">
    <citation type="submission" date="2021-06" db="EMBL/GenBank/DDBJ databases">
        <authorList>
            <person name="Kallberg Y."/>
            <person name="Tangrot J."/>
            <person name="Rosling A."/>
        </authorList>
    </citation>
    <scope>NUCLEOTIDE SEQUENCE</scope>
    <source>
        <strain evidence="1">MA461A</strain>
    </source>
</reference>